<feature type="transmembrane region" description="Helical" evidence="1">
    <location>
        <begin position="34"/>
        <end position="62"/>
    </location>
</feature>
<dbReference type="OrthoDB" id="466056at2"/>
<proteinExistence type="predicted"/>
<dbReference type="NCBIfam" id="TIGR02230">
    <property type="entry name" value="ATPase_gene1"/>
    <property type="match status" value="1"/>
</dbReference>
<evidence type="ECO:0000313" key="2">
    <source>
        <dbReference type="EMBL" id="TCJ87603.1"/>
    </source>
</evidence>
<protein>
    <submittedName>
        <fullName evidence="2">ATP synthase protein I</fullName>
    </submittedName>
</protein>
<dbReference type="InterPro" id="IPR032820">
    <property type="entry name" value="ATPase_put"/>
</dbReference>
<keyword evidence="1" id="KW-0812">Transmembrane</keyword>
<name>A0A4R1F179_9GAMM</name>
<feature type="transmembrane region" description="Helical" evidence="1">
    <location>
        <begin position="74"/>
        <end position="92"/>
    </location>
</feature>
<keyword evidence="3" id="KW-1185">Reference proteome</keyword>
<organism evidence="2 3">
    <name type="scientific">Cocleimonas flava</name>
    <dbReference type="NCBI Taxonomy" id="634765"/>
    <lineage>
        <taxon>Bacteria</taxon>
        <taxon>Pseudomonadati</taxon>
        <taxon>Pseudomonadota</taxon>
        <taxon>Gammaproteobacteria</taxon>
        <taxon>Thiotrichales</taxon>
        <taxon>Thiotrichaceae</taxon>
        <taxon>Cocleimonas</taxon>
    </lineage>
</organism>
<keyword evidence="1" id="KW-0472">Membrane</keyword>
<dbReference type="EMBL" id="SMFQ01000003">
    <property type="protein sequence ID" value="TCJ87603.1"/>
    <property type="molecule type" value="Genomic_DNA"/>
</dbReference>
<accession>A0A4R1F179</accession>
<evidence type="ECO:0000256" key="1">
    <source>
        <dbReference type="SAM" id="Phobius"/>
    </source>
</evidence>
<gene>
    <name evidence="2" type="ORF">EV695_2115</name>
</gene>
<reference evidence="2 3" key="1">
    <citation type="submission" date="2019-03" db="EMBL/GenBank/DDBJ databases">
        <title>Genomic Encyclopedia of Type Strains, Phase IV (KMG-IV): sequencing the most valuable type-strain genomes for metagenomic binning, comparative biology and taxonomic classification.</title>
        <authorList>
            <person name="Goeker M."/>
        </authorList>
    </citation>
    <scope>NUCLEOTIDE SEQUENCE [LARGE SCALE GENOMIC DNA]</scope>
    <source>
        <strain evidence="2 3">DSM 24830</strain>
    </source>
</reference>
<dbReference type="AlphaFoldDB" id="A0A4R1F179"/>
<dbReference type="Pfam" id="PF09527">
    <property type="entry name" value="ATPase_gene1"/>
    <property type="match status" value="1"/>
</dbReference>
<keyword evidence="1" id="KW-1133">Transmembrane helix</keyword>
<sequence length="100" mass="11271">MANQKPKPQEHFEKSVDRKADLKLRAQREKNHSVWFGLGMFGLVGWAVVVPTLIGVALGVWIDKHWPGPVSWTLNLLIIGLIAGCINAWVWVKKESNNDD</sequence>
<dbReference type="Proteomes" id="UP000294887">
    <property type="component" value="Unassembled WGS sequence"/>
</dbReference>
<dbReference type="InterPro" id="IPR011744">
    <property type="entry name" value="ATPase_gene1"/>
</dbReference>
<evidence type="ECO:0000313" key="3">
    <source>
        <dbReference type="Proteomes" id="UP000294887"/>
    </source>
</evidence>
<comment type="caution">
    <text evidence="2">The sequence shown here is derived from an EMBL/GenBank/DDBJ whole genome shotgun (WGS) entry which is preliminary data.</text>
</comment>